<dbReference type="GO" id="GO:0035999">
    <property type="term" value="P:tetrahydrofolate interconversion"/>
    <property type="evidence" value="ECO:0007669"/>
    <property type="project" value="TreeGrafter"/>
</dbReference>
<comment type="similarity">
    <text evidence="1">Belongs to the 5-formyltetrahydrofolate cyclo-ligase family.</text>
</comment>
<evidence type="ECO:0000256" key="3">
    <source>
        <dbReference type="ARBA" id="ARBA00022840"/>
    </source>
</evidence>
<feature type="compositionally biased region" description="Basic and acidic residues" evidence="6">
    <location>
        <begin position="149"/>
        <end position="159"/>
    </location>
</feature>
<keyword evidence="8" id="KW-1185">Reference proteome</keyword>
<organism evidence="7 8">
    <name type="scientific">Exidia glandulosa HHB12029</name>
    <dbReference type="NCBI Taxonomy" id="1314781"/>
    <lineage>
        <taxon>Eukaryota</taxon>
        <taxon>Fungi</taxon>
        <taxon>Dikarya</taxon>
        <taxon>Basidiomycota</taxon>
        <taxon>Agaricomycotina</taxon>
        <taxon>Agaricomycetes</taxon>
        <taxon>Auriculariales</taxon>
        <taxon>Exidiaceae</taxon>
        <taxon>Exidia</taxon>
    </lineage>
</organism>
<evidence type="ECO:0000313" key="7">
    <source>
        <dbReference type="EMBL" id="KZV99455.1"/>
    </source>
</evidence>
<dbReference type="FunCoup" id="A0A165MLT5">
    <property type="interactions" value="216"/>
</dbReference>
<dbReference type="InterPro" id="IPR037171">
    <property type="entry name" value="NagB/RpiA_transferase-like"/>
</dbReference>
<evidence type="ECO:0000313" key="8">
    <source>
        <dbReference type="Proteomes" id="UP000077266"/>
    </source>
</evidence>
<evidence type="ECO:0000256" key="2">
    <source>
        <dbReference type="ARBA" id="ARBA00022741"/>
    </source>
</evidence>
<feature type="compositionally biased region" description="Low complexity" evidence="6">
    <location>
        <begin position="91"/>
        <end position="120"/>
    </location>
</feature>
<dbReference type="EMBL" id="KV425909">
    <property type="protein sequence ID" value="KZV99455.1"/>
    <property type="molecule type" value="Genomic_DNA"/>
</dbReference>
<dbReference type="AlphaFoldDB" id="A0A165MLT5"/>
<reference evidence="7 8" key="1">
    <citation type="journal article" date="2016" name="Mol. Biol. Evol.">
        <title>Comparative Genomics of Early-Diverging Mushroom-Forming Fungi Provides Insights into the Origins of Lignocellulose Decay Capabilities.</title>
        <authorList>
            <person name="Nagy L.G."/>
            <person name="Riley R."/>
            <person name="Tritt A."/>
            <person name="Adam C."/>
            <person name="Daum C."/>
            <person name="Floudas D."/>
            <person name="Sun H."/>
            <person name="Yadav J.S."/>
            <person name="Pangilinan J."/>
            <person name="Larsson K.H."/>
            <person name="Matsuura K."/>
            <person name="Barry K."/>
            <person name="Labutti K."/>
            <person name="Kuo R."/>
            <person name="Ohm R.A."/>
            <person name="Bhattacharya S.S."/>
            <person name="Shirouzu T."/>
            <person name="Yoshinaga Y."/>
            <person name="Martin F.M."/>
            <person name="Grigoriev I.V."/>
            <person name="Hibbett D.S."/>
        </authorList>
    </citation>
    <scope>NUCLEOTIDE SEQUENCE [LARGE SCALE GENOMIC DNA]</scope>
    <source>
        <strain evidence="7 8">HHB12029</strain>
    </source>
</reference>
<keyword evidence="2" id="KW-0547">Nucleotide-binding</keyword>
<feature type="region of interest" description="Disordered" evidence="6">
    <location>
        <begin position="91"/>
        <end position="126"/>
    </location>
</feature>
<dbReference type="STRING" id="1314781.A0A165MLT5"/>
<dbReference type="SUPFAM" id="SSF100950">
    <property type="entry name" value="NagB/RpiA/CoA transferase-like"/>
    <property type="match status" value="1"/>
</dbReference>
<evidence type="ECO:0000256" key="6">
    <source>
        <dbReference type="SAM" id="MobiDB-lite"/>
    </source>
</evidence>
<keyword evidence="7" id="KW-0436">Ligase</keyword>
<dbReference type="OrthoDB" id="2015992at2759"/>
<dbReference type="PANTHER" id="PTHR23407">
    <property type="entry name" value="ATPASE INHIBITOR/5-FORMYLTETRAHYDROFOLATE CYCLO-LIGASE"/>
    <property type="match status" value="1"/>
</dbReference>
<dbReference type="PANTHER" id="PTHR23407:SF1">
    <property type="entry name" value="5-FORMYLTETRAHYDROFOLATE CYCLO-LIGASE"/>
    <property type="match status" value="1"/>
</dbReference>
<dbReference type="InterPro" id="IPR024185">
    <property type="entry name" value="FTHF_cligase-like_sf"/>
</dbReference>
<dbReference type="Gene3D" id="3.40.50.10420">
    <property type="entry name" value="NagB/RpiA/CoA transferase-like"/>
    <property type="match status" value="1"/>
</dbReference>
<dbReference type="InParanoid" id="A0A165MLT5"/>
<evidence type="ECO:0000256" key="1">
    <source>
        <dbReference type="ARBA" id="ARBA00010638"/>
    </source>
</evidence>
<dbReference type="Pfam" id="PF01812">
    <property type="entry name" value="5-FTHF_cyc-lig"/>
    <property type="match status" value="1"/>
</dbReference>
<sequence>MAALALRAQKRALRRSMDKILRAIPDESLNVQSERITGHLLSSALIQRSQNIALFLSMPTAEPRTDALARALLERGKTLFVPRIVPADEVTSTSAQATATADDPLTHPSSSSDPSRALSPDPAPANNMQMLRVRDVADLESISPSGKWGLREPDPHGREAAPPGTLDLIIVPGVAFDGSKRPKRLGHGKGYYDIYISGAADALKVPTLVGIALSEQLLEEGTIPVDEHDRVMDAVVTPLGFYPEEPPEPAPDTTMVEVAGWGAIFSGLF</sequence>
<gene>
    <name evidence="7" type="ORF">EXIGLDRAFT_831405</name>
</gene>
<keyword evidence="3" id="KW-0067">ATP-binding</keyword>
<dbReference type="GO" id="GO:0030272">
    <property type="term" value="F:5-formyltetrahydrofolate cyclo-ligase activity"/>
    <property type="evidence" value="ECO:0007669"/>
    <property type="project" value="UniProtKB-EC"/>
</dbReference>
<comment type="catalytic activity">
    <reaction evidence="4">
        <text>(6S)-5-formyl-5,6,7,8-tetrahydrofolate + ATP = (6R)-5,10-methenyltetrahydrofolate + ADP + phosphate</text>
        <dbReference type="Rhea" id="RHEA:10488"/>
        <dbReference type="ChEBI" id="CHEBI:30616"/>
        <dbReference type="ChEBI" id="CHEBI:43474"/>
        <dbReference type="ChEBI" id="CHEBI:57455"/>
        <dbReference type="ChEBI" id="CHEBI:57457"/>
        <dbReference type="ChEBI" id="CHEBI:456216"/>
        <dbReference type="EC" id="6.3.3.2"/>
    </reaction>
</comment>
<dbReference type="GO" id="GO:0005739">
    <property type="term" value="C:mitochondrion"/>
    <property type="evidence" value="ECO:0007669"/>
    <property type="project" value="TreeGrafter"/>
</dbReference>
<proteinExistence type="inferred from homology"/>
<accession>A0A165MLT5</accession>
<feature type="region of interest" description="Disordered" evidence="6">
    <location>
        <begin position="143"/>
        <end position="164"/>
    </location>
</feature>
<name>A0A165MLT5_EXIGL</name>
<dbReference type="Proteomes" id="UP000077266">
    <property type="component" value="Unassembled WGS sequence"/>
</dbReference>
<dbReference type="GO" id="GO:0005524">
    <property type="term" value="F:ATP binding"/>
    <property type="evidence" value="ECO:0007669"/>
    <property type="project" value="UniProtKB-KW"/>
</dbReference>
<protein>
    <recommendedName>
        <fullName evidence="5">5-formyltetrahydrofolate cyclo-ligase</fullName>
        <ecNumber evidence="5">6.3.3.2</ecNumber>
    </recommendedName>
</protein>
<evidence type="ECO:0000256" key="5">
    <source>
        <dbReference type="ARBA" id="ARBA00038966"/>
    </source>
</evidence>
<dbReference type="EC" id="6.3.3.2" evidence="5"/>
<evidence type="ECO:0000256" key="4">
    <source>
        <dbReference type="ARBA" id="ARBA00036539"/>
    </source>
</evidence>
<dbReference type="GO" id="GO:0009396">
    <property type="term" value="P:folic acid-containing compound biosynthetic process"/>
    <property type="evidence" value="ECO:0007669"/>
    <property type="project" value="TreeGrafter"/>
</dbReference>
<dbReference type="InterPro" id="IPR002698">
    <property type="entry name" value="FTHF_cligase"/>
</dbReference>